<organism evidence="1 3">
    <name type="scientific">Medicago truncatula</name>
    <name type="common">Barrel medic</name>
    <name type="synonym">Medicago tribuloides</name>
    <dbReference type="NCBI Taxonomy" id="3880"/>
    <lineage>
        <taxon>Eukaryota</taxon>
        <taxon>Viridiplantae</taxon>
        <taxon>Streptophyta</taxon>
        <taxon>Embryophyta</taxon>
        <taxon>Tracheophyta</taxon>
        <taxon>Spermatophyta</taxon>
        <taxon>Magnoliopsida</taxon>
        <taxon>eudicotyledons</taxon>
        <taxon>Gunneridae</taxon>
        <taxon>Pentapetalae</taxon>
        <taxon>rosids</taxon>
        <taxon>fabids</taxon>
        <taxon>Fabales</taxon>
        <taxon>Fabaceae</taxon>
        <taxon>Papilionoideae</taxon>
        <taxon>50 kb inversion clade</taxon>
        <taxon>NPAAA clade</taxon>
        <taxon>Hologalegina</taxon>
        <taxon>IRL clade</taxon>
        <taxon>Trifolieae</taxon>
        <taxon>Medicago</taxon>
    </lineage>
</organism>
<dbReference type="Proteomes" id="UP000002051">
    <property type="component" value="Chromosome 5"/>
</dbReference>
<dbReference type="HOGENOM" id="CLU_2779701_0_0_1"/>
<gene>
    <name evidence="1" type="ordered locus">MTR_5g076175</name>
</gene>
<proteinExistence type="predicted"/>
<dbReference type="AlphaFoldDB" id="A0A072UGF2"/>
<accession>A0A072UGF2</accession>
<dbReference type="EMBL" id="CM001221">
    <property type="protein sequence ID" value="KEH28218.1"/>
    <property type="molecule type" value="Genomic_DNA"/>
</dbReference>
<reference evidence="1 3" key="1">
    <citation type="journal article" date="2011" name="Nature">
        <title>The Medicago genome provides insight into the evolution of rhizobial symbioses.</title>
        <authorList>
            <person name="Young N.D."/>
            <person name="Debelle F."/>
            <person name="Oldroyd G.E."/>
            <person name="Geurts R."/>
            <person name="Cannon S.B."/>
            <person name="Udvardi M.K."/>
            <person name="Benedito V.A."/>
            <person name="Mayer K.F."/>
            <person name="Gouzy J."/>
            <person name="Schoof H."/>
            <person name="Van de Peer Y."/>
            <person name="Proost S."/>
            <person name="Cook D.R."/>
            <person name="Meyers B.C."/>
            <person name="Spannagl M."/>
            <person name="Cheung F."/>
            <person name="De Mita S."/>
            <person name="Krishnakumar V."/>
            <person name="Gundlach H."/>
            <person name="Zhou S."/>
            <person name="Mudge J."/>
            <person name="Bharti A.K."/>
            <person name="Murray J.D."/>
            <person name="Naoumkina M.A."/>
            <person name="Rosen B."/>
            <person name="Silverstein K.A."/>
            <person name="Tang H."/>
            <person name="Rombauts S."/>
            <person name="Zhao P.X."/>
            <person name="Zhou P."/>
            <person name="Barbe V."/>
            <person name="Bardou P."/>
            <person name="Bechner M."/>
            <person name="Bellec A."/>
            <person name="Berger A."/>
            <person name="Berges H."/>
            <person name="Bidwell S."/>
            <person name="Bisseling T."/>
            <person name="Choisne N."/>
            <person name="Couloux A."/>
            <person name="Denny R."/>
            <person name="Deshpande S."/>
            <person name="Dai X."/>
            <person name="Doyle J.J."/>
            <person name="Dudez A.M."/>
            <person name="Farmer A.D."/>
            <person name="Fouteau S."/>
            <person name="Franken C."/>
            <person name="Gibelin C."/>
            <person name="Gish J."/>
            <person name="Goldstein S."/>
            <person name="Gonzalez A.J."/>
            <person name="Green P.J."/>
            <person name="Hallab A."/>
            <person name="Hartog M."/>
            <person name="Hua A."/>
            <person name="Humphray S.J."/>
            <person name="Jeong D.H."/>
            <person name="Jing Y."/>
            <person name="Jocker A."/>
            <person name="Kenton S.M."/>
            <person name="Kim D.J."/>
            <person name="Klee K."/>
            <person name="Lai H."/>
            <person name="Lang C."/>
            <person name="Lin S."/>
            <person name="Macmil S.L."/>
            <person name="Magdelenat G."/>
            <person name="Matthews L."/>
            <person name="McCorrison J."/>
            <person name="Monaghan E.L."/>
            <person name="Mun J.H."/>
            <person name="Najar F.Z."/>
            <person name="Nicholson C."/>
            <person name="Noirot C."/>
            <person name="O'Bleness M."/>
            <person name="Paule C.R."/>
            <person name="Poulain J."/>
            <person name="Prion F."/>
            <person name="Qin B."/>
            <person name="Qu C."/>
            <person name="Retzel E.F."/>
            <person name="Riddle C."/>
            <person name="Sallet E."/>
            <person name="Samain S."/>
            <person name="Samson N."/>
            <person name="Sanders I."/>
            <person name="Saurat O."/>
            <person name="Scarpelli C."/>
            <person name="Schiex T."/>
            <person name="Segurens B."/>
            <person name="Severin A.J."/>
            <person name="Sherrier D.J."/>
            <person name="Shi R."/>
            <person name="Sims S."/>
            <person name="Singer S.R."/>
            <person name="Sinharoy S."/>
            <person name="Sterck L."/>
            <person name="Viollet A."/>
            <person name="Wang B.B."/>
            <person name="Wang K."/>
            <person name="Wang M."/>
            <person name="Wang X."/>
            <person name="Warfsmann J."/>
            <person name="Weissenbach J."/>
            <person name="White D.D."/>
            <person name="White J.D."/>
            <person name="Wiley G.B."/>
            <person name="Wincker P."/>
            <person name="Xing Y."/>
            <person name="Yang L."/>
            <person name="Yao Z."/>
            <person name="Ying F."/>
            <person name="Zhai J."/>
            <person name="Zhou L."/>
            <person name="Zuber A."/>
            <person name="Denarie J."/>
            <person name="Dixon R.A."/>
            <person name="May G.D."/>
            <person name="Schwartz D.C."/>
            <person name="Rogers J."/>
            <person name="Quetier F."/>
            <person name="Town C.D."/>
            <person name="Roe B.A."/>
        </authorList>
    </citation>
    <scope>NUCLEOTIDE SEQUENCE [LARGE SCALE GENOMIC DNA]</scope>
    <source>
        <strain evidence="1">A17</strain>
        <strain evidence="2 3">cv. Jemalong A17</strain>
    </source>
</reference>
<reference evidence="1 3" key="2">
    <citation type="journal article" date="2014" name="BMC Genomics">
        <title>An improved genome release (version Mt4.0) for the model legume Medicago truncatula.</title>
        <authorList>
            <person name="Tang H."/>
            <person name="Krishnakumar V."/>
            <person name="Bidwell S."/>
            <person name="Rosen B."/>
            <person name="Chan A."/>
            <person name="Zhou S."/>
            <person name="Gentzbittel L."/>
            <person name="Childs K.L."/>
            <person name="Yandell M."/>
            <person name="Gundlach H."/>
            <person name="Mayer K.F."/>
            <person name="Schwartz D.C."/>
            <person name="Town C.D."/>
        </authorList>
    </citation>
    <scope>GENOME REANNOTATION</scope>
    <source>
        <strain evidence="1">A17</strain>
        <strain evidence="2 3">cv. Jemalong A17</strain>
    </source>
</reference>
<reference evidence="2" key="3">
    <citation type="submission" date="2015-04" db="UniProtKB">
        <authorList>
            <consortium name="EnsemblPlants"/>
        </authorList>
    </citation>
    <scope>IDENTIFICATION</scope>
    <source>
        <strain evidence="2">cv. Jemalong A17</strain>
    </source>
</reference>
<protein>
    <submittedName>
        <fullName evidence="1 2">Uncharacterized protein</fullName>
    </submittedName>
</protein>
<evidence type="ECO:0000313" key="3">
    <source>
        <dbReference type="Proteomes" id="UP000002051"/>
    </source>
</evidence>
<evidence type="ECO:0000313" key="1">
    <source>
        <dbReference type="EMBL" id="KEH28218.1"/>
    </source>
</evidence>
<keyword evidence="3" id="KW-1185">Reference proteome</keyword>
<name>A0A072UGF2_MEDTR</name>
<evidence type="ECO:0000313" key="2">
    <source>
        <dbReference type="EnsemblPlants" id="KEH28218"/>
    </source>
</evidence>
<dbReference type="EnsemblPlants" id="KEH28218">
    <property type="protein sequence ID" value="KEH28218"/>
    <property type="gene ID" value="MTR_5g076175"/>
</dbReference>
<sequence length="69" mass="7845">METRGSFKLPLKETGVCHHRGPTTSFCSRSRSKHKQGDSTNLQWGHTWPQQCCQIVATAYAWRILSQSP</sequence>